<keyword evidence="1" id="KW-0001">2Fe-2S</keyword>
<evidence type="ECO:0000256" key="1">
    <source>
        <dbReference type="ARBA" id="ARBA00022714"/>
    </source>
</evidence>
<evidence type="ECO:0000256" key="2">
    <source>
        <dbReference type="ARBA" id="ARBA00022723"/>
    </source>
</evidence>
<dbReference type="CDD" id="cd03467">
    <property type="entry name" value="Rieske"/>
    <property type="match status" value="1"/>
</dbReference>
<dbReference type="Pfam" id="PF00355">
    <property type="entry name" value="Rieske"/>
    <property type="match status" value="1"/>
</dbReference>
<dbReference type="GO" id="GO:0046872">
    <property type="term" value="F:metal ion binding"/>
    <property type="evidence" value="ECO:0007669"/>
    <property type="project" value="UniProtKB-KW"/>
</dbReference>
<evidence type="ECO:0000256" key="3">
    <source>
        <dbReference type="ARBA" id="ARBA00023004"/>
    </source>
</evidence>
<keyword evidence="5" id="KW-0472">Membrane</keyword>
<protein>
    <submittedName>
        <fullName evidence="7">Cytochrome b6-f complex iron-sulfur subunit</fullName>
    </submittedName>
</protein>
<keyword evidence="8" id="KW-1185">Reference proteome</keyword>
<evidence type="ECO:0000259" key="6">
    <source>
        <dbReference type="PROSITE" id="PS51296"/>
    </source>
</evidence>
<dbReference type="OrthoDB" id="9767869at2"/>
<organism evidence="7 8">
    <name type="scientific">Thalassoglobus polymorphus</name>
    <dbReference type="NCBI Taxonomy" id="2527994"/>
    <lineage>
        <taxon>Bacteria</taxon>
        <taxon>Pseudomonadati</taxon>
        <taxon>Planctomycetota</taxon>
        <taxon>Planctomycetia</taxon>
        <taxon>Planctomycetales</taxon>
        <taxon>Planctomycetaceae</taxon>
        <taxon>Thalassoglobus</taxon>
    </lineage>
</organism>
<dbReference type="GO" id="GO:0051537">
    <property type="term" value="F:2 iron, 2 sulfur cluster binding"/>
    <property type="evidence" value="ECO:0007669"/>
    <property type="project" value="UniProtKB-KW"/>
</dbReference>
<accession>A0A517QNN7</accession>
<gene>
    <name evidence="7" type="primary">petC_1</name>
    <name evidence="7" type="ORF">Mal48_24990</name>
</gene>
<keyword evidence="5" id="KW-1133">Transmembrane helix</keyword>
<name>A0A517QNN7_9PLAN</name>
<evidence type="ECO:0000313" key="8">
    <source>
        <dbReference type="Proteomes" id="UP000315724"/>
    </source>
</evidence>
<dbReference type="EMBL" id="CP036267">
    <property type="protein sequence ID" value="QDT33246.1"/>
    <property type="molecule type" value="Genomic_DNA"/>
</dbReference>
<evidence type="ECO:0000256" key="5">
    <source>
        <dbReference type="SAM" id="Phobius"/>
    </source>
</evidence>
<evidence type="ECO:0000313" key="7">
    <source>
        <dbReference type="EMBL" id="QDT33246.1"/>
    </source>
</evidence>
<dbReference type="PROSITE" id="PS51296">
    <property type="entry name" value="RIESKE"/>
    <property type="match status" value="1"/>
</dbReference>
<dbReference type="Proteomes" id="UP000315724">
    <property type="component" value="Chromosome"/>
</dbReference>
<dbReference type="InterPro" id="IPR036922">
    <property type="entry name" value="Rieske_2Fe-2S_sf"/>
</dbReference>
<proteinExistence type="predicted"/>
<feature type="domain" description="Rieske" evidence="6">
    <location>
        <begin position="100"/>
        <end position="172"/>
    </location>
</feature>
<dbReference type="Gene3D" id="2.102.10.10">
    <property type="entry name" value="Rieske [2Fe-2S] iron-sulphur domain"/>
    <property type="match status" value="1"/>
</dbReference>
<feature type="transmembrane region" description="Helical" evidence="5">
    <location>
        <begin position="20"/>
        <end position="46"/>
    </location>
</feature>
<keyword evidence="4" id="KW-0411">Iron-sulfur</keyword>
<keyword evidence="2" id="KW-0479">Metal-binding</keyword>
<dbReference type="RefSeq" id="WP_145199270.1">
    <property type="nucleotide sequence ID" value="NZ_CP036267.1"/>
</dbReference>
<reference evidence="7 8" key="1">
    <citation type="submission" date="2019-02" db="EMBL/GenBank/DDBJ databases">
        <title>Deep-cultivation of Planctomycetes and their phenomic and genomic characterization uncovers novel biology.</title>
        <authorList>
            <person name="Wiegand S."/>
            <person name="Jogler M."/>
            <person name="Boedeker C."/>
            <person name="Pinto D."/>
            <person name="Vollmers J."/>
            <person name="Rivas-Marin E."/>
            <person name="Kohn T."/>
            <person name="Peeters S.H."/>
            <person name="Heuer A."/>
            <person name="Rast P."/>
            <person name="Oberbeckmann S."/>
            <person name="Bunk B."/>
            <person name="Jeske O."/>
            <person name="Meyerdierks A."/>
            <person name="Storesund J.E."/>
            <person name="Kallscheuer N."/>
            <person name="Luecker S."/>
            <person name="Lage O.M."/>
            <person name="Pohl T."/>
            <person name="Merkel B.J."/>
            <person name="Hornburger P."/>
            <person name="Mueller R.-W."/>
            <person name="Bruemmer F."/>
            <person name="Labrenz M."/>
            <person name="Spormann A.M."/>
            <person name="Op den Camp H."/>
            <person name="Overmann J."/>
            <person name="Amann R."/>
            <person name="Jetten M.S.M."/>
            <person name="Mascher T."/>
            <person name="Medema M.H."/>
            <person name="Devos D.P."/>
            <person name="Kaster A.-K."/>
            <person name="Ovreas L."/>
            <person name="Rohde M."/>
            <person name="Galperin M.Y."/>
            <person name="Jogler C."/>
        </authorList>
    </citation>
    <scope>NUCLEOTIDE SEQUENCE [LARGE SCALE GENOMIC DNA]</scope>
    <source>
        <strain evidence="7 8">Mal48</strain>
    </source>
</reference>
<dbReference type="AlphaFoldDB" id="A0A517QNN7"/>
<dbReference type="SUPFAM" id="SSF50022">
    <property type="entry name" value="ISP domain"/>
    <property type="match status" value="1"/>
</dbReference>
<dbReference type="KEGG" id="tpol:Mal48_24990"/>
<dbReference type="InterPro" id="IPR017941">
    <property type="entry name" value="Rieske_2Fe-2S"/>
</dbReference>
<sequence>MTDPSDHGSTAHQDDMRRGFLFKFSAALVGGLSAIIPVAFGGGFFLTPLLKKKKGGEDGDSFLMVGSTDSLTPGGPPRAFRVSGTKTDAWTTYAEAAIGSVYVSMNEAGNLSAFNATCPHLGCTVNYKADANSYICPCHDSAFKPDGERTNDIPPRPMDSLEVEIRNNTEVWVKFQNFRAGTSEKIPV</sequence>
<keyword evidence="3" id="KW-0408">Iron</keyword>
<keyword evidence="5" id="KW-0812">Transmembrane</keyword>
<evidence type="ECO:0000256" key="4">
    <source>
        <dbReference type="ARBA" id="ARBA00023014"/>
    </source>
</evidence>